<dbReference type="Proteomes" id="UP000008694">
    <property type="component" value="Unassembled WGS sequence"/>
</dbReference>
<dbReference type="HOGENOM" id="CLU_2041220_0_0_1"/>
<evidence type="ECO:0000313" key="2">
    <source>
        <dbReference type="Proteomes" id="UP000008694"/>
    </source>
</evidence>
<reference evidence="2" key="1">
    <citation type="journal article" date="2011" name="Nat. Genet.">
        <title>The Arabidopsis lyrata genome sequence and the basis of rapid genome size change.</title>
        <authorList>
            <person name="Hu T.T."/>
            <person name="Pattyn P."/>
            <person name="Bakker E.G."/>
            <person name="Cao J."/>
            <person name="Cheng J.-F."/>
            <person name="Clark R.M."/>
            <person name="Fahlgren N."/>
            <person name="Fawcett J.A."/>
            <person name="Grimwood J."/>
            <person name="Gundlach H."/>
            <person name="Haberer G."/>
            <person name="Hollister J.D."/>
            <person name="Ossowski S."/>
            <person name="Ottilar R.P."/>
            <person name="Salamov A.A."/>
            <person name="Schneeberger K."/>
            <person name="Spannagl M."/>
            <person name="Wang X."/>
            <person name="Yang L."/>
            <person name="Nasrallah M.E."/>
            <person name="Bergelson J."/>
            <person name="Carrington J.C."/>
            <person name="Gaut B.S."/>
            <person name="Schmutz J."/>
            <person name="Mayer K.F.X."/>
            <person name="Van de Peer Y."/>
            <person name="Grigoriev I.V."/>
            <person name="Nordborg M."/>
            <person name="Weigel D."/>
            <person name="Guo Y.-L."/>
        </authorList>
    </citation>
    <scope>NUCLEOTIDE SEQUENCE [LARGE SCALE GENOMIC DNA]</scope>
    <source>
        <strain evidence="2">cv. MN47</strain>
    </source>
</reference>
<protein>
    <submittedName>
        <fullName evidence="1">Predicted protein</fullName>
    </submittedName>
</protein>
<proteinExistence type="predicted"/>
<dbReference type="Gramene" id="Al_scaffold_0001_490">
    <property type="protein sequence ID" value="Al_scaffold_0001_490"/>
    <property type="gene ID" value="Al_scaffold_0001_490"/>
</dbReference>
<evidence type="ECO:0000313" key="1">
    <source>
        <dbReference type="EMBL" id="EFH65813.1"/>
    </source>
</evidence>
<organism evidence="2">
    <name type="scientific">Arabidopsis lyrata subsp. lyrata</name>
    <name type="common">Lyre-leaved rock-cress</name>
    <dbReference type="NCBI Taxonomy" id="81972"/>
    <lineage>
        <taxon>Eukaryota</taxon>
        <taxon>Viridiplantae</taxon>
        <taxon>Streptophyta</taxon>
        <taxon>Embryophyta</taxon>
        <taxon>Tracheophyta</taxon>
        <taxon>Spermatophyta</taxon>
        <taxon>Magnoliopsida</taxon>
        <taxon>eudicotyledons</taxon>
        <taxon>Gunneridae</taxon>
        <taxon>Pentapetalae</taxon>
        <taxon>rosids</taxon>
        <taxon>malvids</taxon>
        <taxon>Brassicales</taxon>
        <taxon>Brassicaceae</taxon>
        <taxon>Camelineae</taxon>
        <taxon>Arabidopsis</taxon>
    </lineage>
</organism>
<dbReference type="STRING" id="81972.D7KF55"/>
<keyword evidence="2" id="KW-1185">Reference proteome</keyword>
<sequence length="121" mass="13565">MHFNYNIGDCDPTLLVVGKITVTDVSLRYPSMFSLRSRFDYSRMNRNKPLKKRSGGGLLPVFDESHVMASELAGYLLYRRITPHEISMFPFSLQNSSMAASVLLNHAQSLSVGSHGFSFSD</sequence>
<dbReference type="AlphaFoldDB" id="D7KF55"/>
<dbReference type="EMBL" id="GL348713">
    <property type="protein sequence ID" value="EFH65813.1"/>
    <property type="molecule type" value="Genomic_DNA"/>
</dbReference>
<accession>D7KF55</accession>
<gene>
    <name evidence="1" type="ORF">ARALYDRAFT_678167</name>
</gene>
<name>D7KF55_ARALL</name>